<gene>
    <name evidence="7" type="ORF">EM848_05340</name>
    <name evidence="6" type="ORF">EMO90_01945</name>
</gene>
<dbReference type="SUPFAM" id="SSF46785">
    <property type="entry name" value="Winged helix' DNA-binding domain"/>
    <property type="match status" value="1"/>
</dbReference>
<evidence type="ECO:0000313" key="6">
    <source>
        <dbReference type="EMBL" id="KAA8821994.1"/>
    </source>
</evidence>
<keyword evidence="3" id="KW-0804">Transcription</keyword>
<dbReference type="SUPFAM" id="SSF48008">
    <property type="entry name" value="GntR ligand-binding domain-like"/>
    <property type="match status" value="1"/>
</dbReference>
<feature type="region of interest" description="Disordered" evidence="4">
    <location>
        <begin position="32"/>
        <end position="62"/>
    </location>
</feature>
<evidence type="ECO:0000313" key="7">
    <source>
        <dbReference type="EMBL" id="KAA8823565.1"/>
    </source>
</evidence>
<evidence type="ECO:0000259" key="5">
    <source>
        <dbReference type="SMART" id="SM00895"/>
    </source>
</evidence>
<feature type="domain" description="GntR C-terminal" evidence="5">
    <location>
        <begin position="115"/>
        <end position="239"/>
    </location>
</feature>
<accession>A0A5J5E3E6</accession>
<dbReference type="Gene3D" id="1.20.120.530">
    <property type="entry name" value="GntR ligand-binding domain-like"/>
    <property type="match status" value="1"/>
</dbReference>
<keyword evidence="9" id="KW-1185">Reference proteome</keyword>
<dbReference type="InterPro" id="IPR036390">
    <property type="entry name" value="WH_DNA-bd_sf"/>
</dbReference>
<organism evidence="7 8">
    <name type="scientific">Bifidobacterium vespertilionis</name>
    <dbReference type="NCBI Taxonomy" id="2562524"/>
    <lineage>
        <taxon>Bacteria</taxon>
        <taxon>Bacillati</taxon>
        <taxon>Actinomycetota</taxon>
        <taxon>Actinomycetes</taxon>
        <taxon>Bifidobacteriales</taxon>
        <taxon>Bifidobacteriaceae</taxon>
        <taxon>Bifidobacterium</taxon>
    </lineage>
</organism>
<dbReference type="Pfam" id="PF07729">
    <property type="entry name" value="FCD"/>
    <property type="match status" value="1"/>
</dbReference>
<dbReference type="RefSeq" id="WP_150353898.1">
    <property type="nucleotide sequence ID" value="NZ_RZNZ01000002.1"/>
</dbReference>
<evidence type="ECO:0000256" key="2">
    <source>
        <dbReference type="ARBA" id="ARBA00023125"/>
    </source>
</evidence>
<keyword evidence="1" id="KW-0805">Transcription regulation</keyword>
<dbReference type="AlphaFoldDB" id="A0A5J5E3E6"/>
<evidence type="ECO:0000313" key="9">
    <source>
        <dbReference type="Proteomes" id="UP000374630"/>
    </source>
</evidence>
<reference evidence="8 9" key="1">
    <citation type="journal article" date="2019" name="Syst. Appl. Microbiol.">
        <title>Characterization of Bifidobacterium species in feaces of the Egyptian fruit bat: Description of B. vespertilionis sp. nov. and B. rousetti sp. nov.</title>
        <authorList>
            <person name="Modesto M."/>
            <person name="Satti M."/>
            <person name="Watanabe K."/>
            <person name="Puglisi E."/>
            <person name="Morelli L."/>
            <person name="Huang C.-H."/>
            <person name="Liou J.-S."/>
            <person name="Miyashita M."/>
            <person name="Tamura T."/>
            <person name="Saito S."/>
            <person name="Mori K."/>
            <person name="Huang L."/>
            <person name="Sciavilla P."/>
            <person name="Sandri C."/>
            <person name="Spiezio C."/>
            <person name="Vitali F."/>
            <person name="Cavalieri D."/>
            <person name="Perpetuini G."/>
            <person name="Tofalo R."/>
            <person name="Bonetti A."/>
            <person name="Arita M."/>
            <person name="Mattarelli P."/>
        </authorList>
    </citation>
    <scope>NUCLEOTIDE SEQUENCE [LARGE SCALE GENOMIC DNA]</scope>
    <source>
        <strain evidence="6 9">RST16</strain>
        <strain evidence="7 8">RST8</strain>
    </source>
</reference>
<dbReference type="InterPro" id="IPR036388">
    <property type="entry name" value="WH-like_DNA-bd_sf"/>
</dbReference>
<dbReference type="EMBL" id="RZNZ01000002">
    <property type="protein sequence ID" value="KAA8821994.1"/>
    <property type="molecule type" value="Genomic_DNA"/>
</dbReference>
<dbReference type="PANTHER" id="PTHR43537:SF44">
    <property type="entry name" value="GNTR FAMILY REGULATORY PROTEIN"/>
    <property type="match status" value="1"/>
</dbReference>
<dbReference type="GO" id="GO:0003677">
    <property type="term" value="F:DNA binding"/>
    <property type="evidence" value="ECO:0007669"/>
    <property type="project" value="UniProtKB-KW"/>
</dbReference>
<dbReference type="Proteomes" id="UP000345527">
    <property type="component" value="Unassembled WGS sequence"/>
</dbReference>
<dbReference type="Gene3D" id="1.10.10.10">
    <property type="entry name" value="Winged helix-like DNA-binding domain superfamily/Winged helix DNA-binding domain"/>
    <property type="match status" value="1"/>
</dbReference>
<dbReference type="InterPro" id="IPR008920">
    <property type="entry name" value="TF_FadR/GntR_C"/>
</dbReference>
<dbReference type="SMART" id="SM00895">
    <property type="entry name" value="FCD"/>
    <property type="match status" value="1"/>
</dbReference>
<sequence>MTSPTDDISLHDRLLNEWGMAIIGGAIAPGDRLPEPVMADGGDPSHTPAHEAPTRTAPSRSVTREVTRVLESMGLVTVRRKAGATVNPVDMWNVFDPQVIRWRLGGAYRLNALNELSQLRAAVEPMAARLAAAAATPKQWGTLTEAAVGMVSHADRANESEYLNADMLFHRTLLEASGNLMFAALGDVVASTLEGRTAHELMPSVANQEALDLHVEVAALIRRGDGAGAEAAMRRIVDESADAITRIAAG</sequence>
<dbReference type="PANTHER" id="PTHR43537">
    <property type="entry name" value="TRANSCRIPTIONAL REGULATOR, GNTR FAMILY"/>
    <property type="match status" value="1"/>
</dbReference>
<evidence type="ECO:0000313" key="8">
    <source>
        <dbReference type="Proteomes" id="UP000345527"/>
    </source>
</evidence>
<keyword evidence="2" id="KW-0238">DNA-binding</keyword>
<dbReference type="InterPro" id="IPR011711">
    <property type="entry name" value="GntR_C"/>
</dbReference>
<dbReference type="EMBL" id="RZOA01000008">
    <property type="protein sequence ID" value="KAA8823565.1"/>
    <property type="molecule type" value="Genomic_DNA"/>
</dbReference>
<dbReference type="Proteomes" id="UP000374630">
    <property type="component" value="Unassembled WGS sequence"/>
</dbReference>
<name>A0A5J5E3E6_9BIFI</name>
<comment type="caution">
    <text evidence="7">The sequence shown here is derived from an EMBL/GenBank/DDBJ whole genome shotgun (WGS) entry which is preliminary data.</text>
</comment>
<protein>
    <submittedName>
        <fullName evidence="7">FadR family transcriptional regulator</fullName>
    </submittedName>
</protein>
<proteinExistence type="predicted"/>
<evidence type="ECO:0000256" key="1">
    <source>
        <dbReference type="ARBA" id="ARBA00023015"/>
    </source>
</evidence>
<evidence type="ECO:0000256" key="4">
    <source>
        <dbReference type="SAM" id="MobiDB-lite"/>
    </source>
</evidence>
<dbReference type="OrthoDB" id="4164516at2"/>
<evidence type="ECO:0000256" key="3">
    <source>
        <dbReference type="ARBA" id="ARBA00023163"/>
    </source>
</evidence>